<keyword evidence="3 4" id="KW-0547">Nucleotide-binding</keyword>
<dbReference type="SUPFAM" id="SSF55681">
    <property type="entry name" value="Class II aaRS and biotin synthetases"/>
    <property type="match status" value="1"/>
</dbReference>
<dbReference type="InterPro" id="IPR004154">
    <property type="entry name" value="Anticodon-bd"/>
</dbReference>
<dbReference type="Pfam" id="PF13393">
    <property type="entry name" value="tRNA-synt_His"/>
    <property type="match status" value="1"/>
</dbReference>
<dbReference type="GO" id="GO:0006427">
    <property type="term" value="P:histidyl-tRNA aminoacylation"/>
    <property type="evidence" value="ECO:0007669"/>
    <property type="project" value="UniProtKB-UniRule"/>
</dbReference>
<keyword evidence="4" id="KW-0963">Cytoplasm</keyword>
<gene>
    <name evidence="4 7" type="primary">hisS</name>
    <name evidence="7" type="ordered locus">ZICARI_123</name>
</gene>
<evidence type="ECO:0000256" key="2">
    <source>
        <dbReference type="ARBA" id="ARBA00011738"/>
    </source>
</evidence>
<keyword evidence="4" id="KW-0067">ATP-binding</keyword>
<dbReference type="InterPro" id="IPR006195">
    <property type="entry name" value="aa-tRNA-synth_II"/>
</dbReference>
<sequence length="431" mass="52754">MKINKLYIKKIKGTYDILPNNFKIINLIIKKIKFIINKYRLKQVDTPILEYTKLYKIILKKDKEITNNQIFSFKDKLNNNKLSLKPENTSGIIRLILENKLLIKNNYQKLWYFSNIFRHEKPQKWRYRQFFQLGIEIFKFNKFKSDIELLKISYDIFKKLKLISKIFLEINFIGNLKERYKYTKKLRYFFSKFILKFNKIELNKFYYNPLKILDNNFYTNKILKKIPKIFKYLKKKSLNKFKNIIRDLKIYQIPYKINPYLIRGLSYYNNLIFEWKIKKKSFISICGGGRYDYLFKNINKKIKAGGLSIGIERLILLFKKYNKNIFKFKLNIYIICINNKFKFYCYILSEILRNLNFKIILNFVNKKNINNLIKNSILFKSNFIIFIGKKEIYNSFITIKKLYYIKNNKKIYKINFNKIKYFFINKILNKK</sequence>
<evidence type="ECO:0000256" key="5">
    <source>
        <dbReference type="PIRSR" id="PIRSR001549-1"/>
    </source>
</evidence>
<dbReference type="EC" id="6.1.1.21" evidence="4"/>
<dbReference type="STRING" id="871271.ZICARI_123"/>
<dbReference type="NCBIfam" id="TIGR00442">
    <property type="entry name" value="hisS"/>
    <property type="match status" value="1"/>
</dbReference>
<comment type="similarity">
    <text evidence="1 4">Belongs to the class-II aminoacyl-tRNA synthetase family.</text>
</comment>
<comment type="catalytic activity">
    <reaction evidence="4">
        <text>tRNA(His) + L-histidine + ATP = L-histidyl-tRNA(His) + AMP + diphosphate + H(+)</text>
        <dbReference type="Rhea" id="RHEA:17313"/>
        <dbReference type="Rhea" id="RHEA-COMP:9665"/>
        <dbReference type="Rhea" id="RHEA-COMP:9689"/>
        <dbReference type="ChEBI" id="CHEBI:15378"/>
        <dbReference type="ChEBI" id="CHEBI:30616"/>
        <dbReference type="ChEBI" id="CHEBI:33019"/>
        <dbReference type="ChEBI" id="CHEBI:57595"/>
        <dbReference type="ChEBI" id="CHEBI:78442"/>
        <dbReference type="ChEBI" id="CHEBI:78527"/>
        <dbReference type="ChEBI" id="CHEBI:456215"/>
        <dbReference type="EC" id="6.1.1.21"/>
    </reaction>
</comment>
<evidence type="ECO:0000256" key="4">
    <source>
        <dbReference type="HAMAP-Rule" id="MF_00127"/>
    </source>
</evidence>
<keyword evidence="4" id="KW-0436">Ligase</keyword>
<evidence type="ECO:0000259" key="6">
    <source>
        <dbReference type="PROSITE" id="PS50862"/>
    </source>
</evidence>
<dbReference type="GO" id="GO:0004821">
    <property type="term" value="F:histidine-tRNA ligase activity"/>
    <property type="evidence" value="ECO:0007669"/>
    <property type="project" value="UniProtKB-UniRule"/>
</dbReference>
<dbReference type="InterPro" id="IPR015807">
    <property type="entry name" value="His-tRNA-ligase"/>
</dbReference>
<feature type="binding site" evidence="5">
    <location>
        <position position="118"/>
    </location>
    <ligand>
        <name>L-histidine</name>
        <dbReference type="ChEBI" id="CHEBI:57595"/>
    </ligand>
</feature>
<feature type="binding site" evidence="5">
    <location>
        <position position="132"/>
    </location>
    <ligand>
        <name>L-histidine</name>
        <dbReference type="ChEBI" id="CHEBI:57595"/>
    </ligand>
</feature>
<dbReference type="InterPro" id="IPR041715">
    <property type="entry name" value="HisRS-like_core"/>
</dbReference>
<dbReference type="SUPFAM" id="SSF52954">
    <property type="entry name" value="Class II aaRS ABD-related"/>
    <property type="match status" value="1"/>
</dbReference>
<dbReference type="PIRSF" id="PIRSF001549">
    <property type="entry name" value="His-tRNA_synth"/>
    <property type="match status" value="1"/>
</dbReference>
<feature type="binding site" evidence="5">
    <location>
        <begin position="87"/>
        <end position="89"/>
    </location>
    <ligand>
        <name>L-histidine</name>
        <dbReference type="ChEBI" id="CHEBI:57595"/>
    </ligand>
</feature>
<dbReference type="AlphaFoldDB" id="E0TIV8"/>
<evidence type="ECO:0000256" key="3">
    <source>
        <dbReference type="ARBA" id="ARBA00022741"/>
    </source>
</evidence>
<reference key="2">
    <citation type="submission" date="2010-08" db="EMBL/GenBank/DDBJ databases">
        <title>Functional convergence in reduced genomes of bacterial symbionts spanning 200 million years of evolution.</title>
        <authorList>
            <person name="McCutcheon J.P."/>
            <person name="Moran N.A."/>
        </authorList>
    </citation>
    <scope>NUCLEOTIDE SEQUENCE</scope>
    <source>
        <strain>CARI</strain>
    </source>
</reference>
<dbReference type="EMBL" id="CP002161">
    <property type="protein sequence ID" value="ADM89735.1"/>
    <property type="molecule type" value="Genomic_DNA"/>
</dbReference>
<proteinExistence type="inferred from homology"/>
<dbReference type="InterPro" id="IPR004516">
    <property type="entry name" value="HisRS/HisZ"/>
</dbReference>
<dbReference type="PROSITE" id="PS50862">
    <property type="entry name" value="AA_TRNA_LIGASE_II"/>
    <property type="match status" value="1"/>
</dbReference>
<feature type="binding site" evidence="5">
    <location>
        <position position="136"/>
    </location>
    <ligand>
        <name>L-histidine</name>
        <dbReference type="ChEBI" id="CHEBI:57595"/>
    </ligand>
</feature>
<keyword evidence="4 7" id="KW-0030">Aminoacyl-tRNA synthetase</keyword>
<dbReference type="HOGENOM" id="CLU_025113_1_1_4"/>
<dbReference type="Proteomes" id="UP000001303">
    <property type="component" value="Chromosome"/>
</dbReference>
<name>E0TIV8_ZINIC</name>
<dbReference type="HAMAP" id="MF_00127">
    <property type="entry name" value="His_tRNA_synth"/>
    <property type="match status" value="1"/>
</dbReference>
<evidence type="ECO:0000313" key="7">
    <source>
        <dbReference type="EMBL" id="ADM89735.1"/>
    </source>
</evidence>
<dbReference type="Gene3D" id="3.30.930.10">
    <property type="entry name" value="Bira Bifunctional Protein, Domain 2"/>
    <property type="match status" value="1"/>
</dbReference>
<comment type="subunit">
    <text evidence="2 4">Homodimer.</text>
</comment>
<feature type="binding site" evidence="5">
    <location>
        <begin position="267"/>
        <end position="268"/>
    </location>
    <ligand>
        <name>L-histidine</name>
        <dbReference type="ChEBI" id="CHEBI:57595"/>
    </ligand>
</feature>
<dbReference type="GO" id="GO:0005737">
    <property type="term" value="C:cytoplasm"/>
    <property type="evidence" value="ECO:0007669"/>
    <property type="project" value="UniProtKB-SubCell"/>
</dbReference>
<dbReference type="KEGG" id="zin:ZICARI_123"/>
<evidence type="ECO:0000256" key="1">
    <source>
        <dbReference type="ARBA" id="ARBA00008226"/>
    </source>
</evidence>
<organism evidence="7 8">
    <name type="scientific">Zinderia insecticola (strain CARI)</name>
    <dbReference type="NCBI Taxonomy" id="871271"/>
    <lineage>
        <taxon>Bacteria</taxon>
        <taxon>Pseudomonadati</taxon>
        <taxon>Pseudomonadota</taxon>
        <taxon>Betaproteobacteria</taxon>
        <taxon>Burkholderiales</taxon>
        <taxon>Oxalobacteraceae</taxon>
        <taxon>Candidatus Zinderia</taxon>
    </lineage>
</organism>
<dbReference type="Pfam" id="PF03129">
    <property type="entry name" value="HGTP_anticodon"/>
    <property type="match status" value="1"/>
</dbReference>
<dbReference type="InterPro" id="IPR045864">
    <property type="entry name" value="aa-tRNA-synth_II/BPL/LPL"/>
</dbReference>
<dbReference type="GO" id="GO:0005524">
    <property type="term" value="F:ATP binding"/>
    <property type="evidence" value="ECO:0007669"/>
    <property type="project" value="UniProtKB-UniRule"/>
</dbReference>
<dbReference type="PANTHER" id="PTHR43707">
    <property type="entry name" value="HISTIDYL-TRNA SYNTHETASE"/>
    <property type="match status" value="1"/>
</dbReference>
<protein>
    <recommendedName>
        <fullName evidence="4">Histidine--tRNA ligase</fullName>
        <ecNumber evidence="4">6.1.1.21</ecNumber>
    </recommendedName>
    <alternativeName>
        <fullName evidence="4">Histidyl-tRNA synthetase</fullName>
        <shortName evidence="4">HisRS</shortName>
    </alternativeName>
</protein>
<feature type="binding site" evidence="5">
    <location>
        <position position="263"/>
    </location>
    <ligand>
        <name>L-histidine</name>
        <dbReference type="ChEBI" id="CHEBI:57595"/>
    </ligand>
</feature>
<dbReference type="CDD" id="cd00773">
    <property type="entry name" value="HisRS-like_core"/>
    <property type="match status" value="1"/>
</dbReference>
<keyword evidence="4" id="KW-0648">Protein biosynthesis</keyword>
<dbReference type="PANTHER" id="PTHR43707:SF1">
    <property type="entry name" value="HISTIDINE--TRNA LIGASE, MITOCHONDRIAL-RELATED"/>
    <property type="match status" value="1"/>
</dbReference>
<accession>E0TIV8</accession>
<evidence type="ECO:0000313" key="8">
    <source>
        <dbReference type="Proteomes" id="UP000001303"/>
    </source>
</evidence>
<comment type="subcellular location">
    <subcellularLocation>
        <location evidence="4">Cytoplasm</location>
    </subcellularLocation>
</comment>
<reference evidence="7 8" key="1">
    <citation type="journal article" date="2010" name="Genome Biol. Evol.">
        <title>Functional convergence in reduced genomes of bacterial symbionts spanning 200 My of evolution.</title>
        <authorList>
            <person name="McCutcheon J.P."/>
            <person name="Moran N.A."/>
        </authorList>
    </citation>
    <scope>NUCLEOTIDE SEQUENCE [LARGE SCALE GENOMIC DNA]</scope>
    <source>
        <strain evidence="7 8">CARI</strain>
    </source>
</reference>
<keyword evidence="8" id="KW-1185">Reference proteome</keyword>
<feature type="domain" description="Aminoacyl-transfer RNA synthetases class-II family profile" evidence="6">
    <location>
        <begin position="13"/>
        <end position="318"/>
    </location>
</feature>